<sequence length="151" mass="16665">MAIFFDIYDPEFLKLFTFIQLFFPLFFVSATLIGCIEKYSSRRHYRSASDEWDPFGYSSGYNTYNYGYGNSYGGYGGYGGGYRPSYGYGYNNNCGVVNVRPASRCYVSNVRPAGHCGVTNVRPASHCGVVNVRPAGGGGGGHCRVTNVRRC</sequence>
<dbReference type="Proteomes" id="UP000887579">
    <property type="component" value="Unplaced"/>
</dbReference>
<dbReference type="WBParaSite" id="ES5_v2.g11255.t1">
    <property type="protein sequence ID" value="ES5_v2.g11255.t1"/>
    <property type="gene ID" value="ES5_v2.g11255"/>
</dbReference>
<proteinExistence type="predicted"/>
<evidence type="ECO:0000313" key="1">
    <source>
        <dbReference type="Proteomes" id="UP000887579"/>
    </source>
</evidence>
<protein>
    <submittedName>
        <fullName evidence="2">Uncharacterized protein</fullName>
    </submittedName>
</protein>
<reference evidence="2" key="1">
    <citation type="submission" date="2022-11" db="UniProtKB">
        <authorList>
            <consortium name="WormBaseParasite"/>
        </authorList>
    </citation>
    <scope>IDENTIFICATION</scope>
</reference>
<accession>A0AC34F2U0</accession>
<evidence type="ECO:0000313" key="2">
    <source>
        <dbReference type="WBParaSite" id="ES5_v2.g11255.t1"/>
    </source>
</evidence>
<name>A0AC34F2U0_9BILA</name>
<organism evidence="1 2">
    <name type="scientific">Panagrolaimus sp. ES5</name>
    <dbReference type="NCBI Taxonomy" id="591445"/>
    <lineage>
        <taxon>Eukaryota</taxon>
        <taxon>Metazoa</taxon>
        <taxon>Ecdysozoa</taxon>
        <taxon>Nematoda</taxon>
        <taxon>Chromadorea</taxon>
        <taxon>Rhabditida</taxon>
        <taxon>Tylenchina</taxon>
        <taxon>Panagrolaimomorpha</taxon>
        <taxon>Panagrolaimoidea</taxon>
        <taxon>Panagrolaimidae</taxon>
        <taxon>Panagrolaimus</taxon>
    </lineage>
</organism>